<evidence type="ECO:0000313" key="10">
    <source>
        <dbReference type="EMBL" id="PWQ99713.1"/>
    </source>
</evidence>
<evidence type="ECO:0000256" key="7">
    <source>
        <dbReference type="ARBA" id="ARBA00022993"/>
    </source>
</evidence>
<dbReference type="PANTHER" id="PTHR10695:SF46">
    <property type="entry name" value="BIFUNCTIONAL COENZYME A SYNTHASE-RELATED"/>
    <property type="match status" value="1"/>
</dbReference>
<dbReference type="EMBL" id="QGKL01000002">
    <property type="protein sequence ID" value="PWQ99713.1"/>
    <property type="molecule type" value="Genomic_DNA"/>
</dbReference>
<dbReference type="UniPathway" id="UPA00241">
    <property type="reaction ID" value="UER00356"/>
</dbReference>
<protein>
    <recommendedName>
        <fullName evidence="8 9">Dephospho-CoA kinase</fullName>
        <ecNumber evidence="8 9">2.7.1.24</ecNumber>
    </recommendedName>
    <alternativeName>
        <fullName evidence="8">Dephosphocoenzyme A kinase</fullName>
    </alternativeName>
</protein>
<keyword evidence="6 8" id="KW-0067">ATP-binding</keyword>
<dbReference type="NCBIfam" id="TIGR00152">
    <property type="entry name" value="dephospho-CoA kinase"/>
    <property type="match status" value="1"/>
</dbReference>
<sequence>MLKVGLTGGIGSGKSTVAKVLQAKGITLVDADKIAREVVQPGELALQEVAEAFGSDILLADGNLDRTSLKQRIFSDPLAKTQLESILHPRIRQRILERVEEATDTPYVVADIPLLVENNYPQYFDRVIVVDCPEEIQIARVQARDEMSKAQILNIMASQATRKDRNAAATDIIDNSGDLASLKMQIEKLHESLLSLL</sequence>
<comment type="caution">
    <text evidence="10">The sequence shown here is derived from an EMBL/GenBank/DDBJ whole genome shotgun (WGS) entry which is preliminary data.</text>
</comment>
<comment type="function">
    <text evidence="8">Catalyzes the phosphorylation of the 3'-hydroxyl group of dephosphocoenzyme A to form coenzyme A.</text>
</comment>
<comment type="catalytic activity">
    <reaction evidence="8">
        <text>3'-dephospho-CoA + ATP = ADP + CoA + H(+)</text>
        <dbReference type="Rhea" id="RHEA:18245"/>
        <dbReference type="ChEBI" id="CHEBI:15378"/>
        <dbReference type="ChEBI" id="CHEBI:30616"/>
        <dbReference type="ChEBI" id="CHEBI:57287"/>
        <dbReference type="ChEBI" id="CHEBI:57328"/>
        <dbReference type="ChEBI" id="CHEBI:456216"/>
        <dbReference type="EC" id="2.7.1.24"/>
    </reaction>
</comment>
<comment type="subcellular location">
    <subcellularLocation>
        <location evidence="8">Cytoplasm</location>
    </subcellularLocation>
</comment>
<dbReference type="GO" id="GO:0015937">
    <property type="term" value="P:coenzyme A biosynthetic process"/>
    <property type="evidence" value="ECO:0007669"/>
    <property type="project" value="UniProtKB-UniRule"/>
</dbReference>
<dbReference type="InterPro" id="IPR001977">
    <property type="entry name" value="Depp_CoAkinase"/>
</dbReference>
<evidence type="ECO:0000256" key="5">
    <source>
        <dbReference type="ARBA" id="ARBA00022777"/>
    </source>
</evidence>
<dbReference type="Gene3D" id="3.40.50.300">
    <property type="entry name" value="P-loop containing nucleotide triphosphate hydrolases"/>
    <property type="match status" value="1"/>
</dbReference>
<keyword evidence="3 8" id="KW-0808">Transferase</keyword>
<dbReference type="FunFam" id="3.40.50.300:FF:000991">
    <property type="entry name" value="Dephospho-CoA kinase"/>
    <property type="match status" value="1"/>
</dbReference>
<dbReference type="RefSeq" id="WP_109821399.1">
    <property type="nucleotide sequence ID" value="NZ_QGKL01000002.1"/>
</dbReference>
<comment type="similarity">
    <text evidence="1 8">Belongs to the CoaE family.</text>
</comment>
<dbReference type="SUPFAM" id="SSF52540">
    <property type="entry name" value="P-loop containing nucleoside triphosphate hydrolases"/>
    <property type="match status" value="1"/>
</dbReference>
<dbReference type="PANTHER" id="PTHR10695">
    <property type="entry name" value="DEPHOSPHO-COA KINASE-RELATED"/>
    <property type="match status" value="1"/>
</dbReference>
<proteinExistence type="inferred from homology"/>
<comment type="pathway">
    <text evidence="8">Cofactor biosynthesis; coenzyme A biosynthesis; CoA from (R)-pantothenate: step 5/5.</text>
</comment>
<dbReference type="GO" id="GO:0005524">
    <property type="term" value="F:ATP binding"/>
    <property type="evidence" value="ECO:0007669"/>
    <property type="project" value="UniProtKB-UniRule"/>
</dbReference>
<reference evidence="10 11" key="1">
    <citation type="submission" date="2018-05" db="EMBL/GenBank/DDBJ databases">
        <title>Leucothrix arctica sp. nov., isolated from Arctic seawater.</title>
        <authorList>
            <person name="Choi A."/>
            <person name="Baek K."/>
        </authorList>
    </citation>
    <scope>NUCLEOTIDE SEQUENCE [LARGE SCALE GENOMIC DNA]</scope>
    <source>
        <strain evidence="10 11">IMCC9719</strain>
    </source>
</reference>
<name>A0A317CQB4_9GAMM</name>
<evidence type="ECO:0000256" key="1">
    <source>
        <dbReference type="ARBA" id="ARBA00009018"/>
    </source>
</evidence>
<keyword evidence="7 8" id="KW-0173">Coenzyme A biosynthesis</keyword>
<dbReference type="EC" id="2.7.1.24" evidence="8 9"/>
<dbReference type="OrthoDB" id="9812943at2"/>
<dbReference type="Proteomes" id="UP000245506">
    <property type="component" value="Unassembled WGS sequence"/>
</dbReference>
<evidence type="ECO:0000256" key="2">
    <source>
        <dbReference type="ARBA" id="ARBA00022490"/>
    </source>
</evidence>
<evidence type="ECO:0000313" key="11">
    <source>
        <dbReference type="Proteomes" id="UP000245506"/>
    </source>
</evidence>
<dbReference type="PROSITE" id="PS51219">
    <property type="entry name" value="DPCK"/>
    <property type="match status" value="1"/>
</dbReference>
<keyword evidence="5 8" id="KW-0418">Kinase</keyword>
<dbReference type="InterPro" id="IPR027417">
    <property type="entry name" value="P-loop_NTPase"/>
</dbReference>
<dbReference type="Pfam" id="PF01121">
    <property type="entry name" value="CoaE"/>
    <property type="match status" value="1"/>
</dbReference>
<evidence type="ECO:0000256" key="8">
    <source>
        <dbReference type="HAMAP-Rule" id="MF_00376"/>
    </source>
</evidence>
<organism evidence="10 11">
    <name type="scientific">Leucothrix arctica</name>
    <dbReference type="NCBI Taxonomy" id="1481894"/>
    <lineage>
        <taxon>Bacteria</taxon>
        <taxon>Pseudomonadati</taxon>
        <taxon>Pseudomonadota</taxon>
        <taxon>Gammaproteobacteria</taxon>
        <taxon>Thiotrichales</taxon>
        <taxon>Thiotrichaceae</taxon>
        <taxon>Leucothrix</taxon>
    </lineage>
</organism>
<dbReference type="GO" id="GO:0005737">
    <property type="term" value="C:cytoplasm"/>
    <property type="evidence" value="ECO:0007669"/>
    <property type="project" value="UniProtKB-SubCell"/>
</dbReference>
<evidence type="ECO:0000256" key="9">
    <source>
        <dbReference type="NCBIfam" id="TIGR00152"/>
    </source>
</evidence>
<evidence type="ECO:0000256" key="3">
    <source>
        <dbReference type="ARBA" id="ARBA00022679"/>
    </source>
</evidence>
<keyword evidence="4 8" id="KW-0547">Nucleotide-binding</keyword>
<dbReference type="HAMAP" id="MF_00376">
    <property type="entry name" value="Dephospho_CoA_kinase"/>
    <property type="match status" value="1"/>
</dbReference>
<evidence type="ECO:0000256" key="6">
    <source>
        <dbReference type="ARBA" id="ARBA00022840"/>
    </source>
</evidence>
<evidence type="ECO:0000256" key="4">
    <source>
        <dbReference type="ARBA" id="ARBA00022741"/>
    </source>
</evidence>
<dbReference type="GO" id="GO:0004140">
    <property type="term" value="F:dephospho-CoA kinase activity"/>
    <property type="evidence" value="ECO:0007669"/>
    <property type="project" value="UniProtKB-UniRule"/>
</dbReference>
<gene>
    <name evidence="8" type="primary">coaE</name>
    <name evidence="10" type="ORF">DKT75_00075</name>
</gene>
<keyword evidence="2 8" id="KW-0963">Cytoplasm</keyword>
<keyword evidence="11" id="KW-1185">Reference proteome</keyword>
<dbReference type="AlphaFoldDB" id="A0A317CQB4"/>
<accession>A0A317CQB4</accession>
<feature type="binding site" evidence="8">
    <location>
        <begin position="11"/>
        <end position="16"/>
    </location>
    <ligand>
        <name>ATP</name>
        <dbReference type="ChEBI" id="CHEBI:30616"/>
    </ligand>
</feature>
<dbReference type="CDD" id="cd02022">
    <property type="entry name" value="DPCK"/>
    <property type="match status" value="1"/>
</dbReference>